<gene>
    <name evidence="1" type="ORF">BAU18_002186</name>
</gene>
<evidence type="ECO:0000313" key="2">
    <source>
        <dbReference type="Proteomes" id="UP001429357"/>
    </source>
</evidence>
<dbReference type="Proteomes" id="UP001429357">
    <property type="component" value="Unassembled WGS sequence"/>
</dbReference>
<name>A0ABV0F3E6_9ENTE</name>
<reference evidence="1 2" key="2">
    <citation type="submission" date="2024-02" db="EMBL/GenBank/DDBJ databases">
        <title>The Genome Sequence of Enterococcus diestrammenae JM9A.</title>
        <authorList>
            <person name="Earl A."/>
            <person name="Manson A."/>
            <person name="Gilmore M."/>
            <person name="Sanders J."/>
            <person name="Shea T."/>
            <person name="Howe W."/>
            <person name="Livny J."/>
            <person name="Cuomo C."/>
            <person name="Neafsey D."/>
            <person name="Birren B."/>
        </authorList>
    </citation>
    <scope>NUCLEOTIDE SEQUENCE [LARGE SCALE GENOMIC DNA]</scope>
    <source>
        <strain evidence="1 2">JM9A</strain>
    </source>
</reference>
<keyword evidence="2" id="KW-1185">Reference proteome</keyword>
<accession>A0ABV0F3E6</accession>
<evidence type="ECO:0008006" key="3">
    <source>
        <dbReference type="Google" id="ProtNLM"/>
    </source>
</evidence>
<protein>
    <recommendedName>
        <fullName evidence="3">Glycosyltransferase subfamily 4-like N-terminal domain-containing protein</fullName>
    </recommendedName>
</protein>
<organism evidence="1 2">
    <name type="scientific">Enterococcus diestrammenae</name>
    <dbReference type="NCBI Taxonomy" id="1155073"/>
    <lineage>
        <taxon>Bacteria</taxon>
        <taxon>Bacillati</taxon>
        <taxon>Bacillota</taxon>
        <taxon>Bacilli</taxon>
        <taxon>Lactobacillales</taxon>
        <taxon>Enterococcaceae</taxon>
        <taxon>Enterococcus</taxon>
    </lineage>
</organism>
<evidence type="ECO:0000313" key="1">
    <source>
        <dbReference type="EMBL" id="MEO1782574.1"/>
    </source>
</evidence>
<dbReference type="RefSeq" id="WP_161870195.1">
    <property type="nucleotide sequence ID" value="NZ_MAEI02000001.1"/>
</dbReference>
<sequence length="81" mass="9121">MKIVYCITRSKWGGAQNHLYNLICATTCKGYDVILIVGDEGDLTEKLRKNHVKCNIIILPSLVREISLIKDINSTQISSRT</sequence>
<comment type="caution">
    <text evidence="1">The sequence shown here is derived from an EMBL/GenBank/DDBJ whole genome shotgun (WGS) entry which is preliminary data.</text>
</comment>
<proteinExistence type="predicted"/>
<dbReference type="EMBL" id="MAEI02000001">
    <property type="protein sequence ID" value="MEO1782574.1"/>
    <property type="molecule type" value="Genomic_DNA"/>
</dbReference>
<reference evidence="2" key="1">
    <citation type="submission" date="2016-06" db="EMBL/GenBank/DDBJ databases">
        <title>Four novel species of enterococci isolated from chicken manure.</title>
        <authorList>
            <person name="Van Tyne D."/>
        </authorList>
    </citation>
    <scope>NUCLEOTIDE SEQUENCE [LARGE SCALE GENOMIC DNA]</scope>
    <source>
        <strain evidence="2">JM9A</strain>
    </source>
</reference>